<proteinExistence type="predicted"/>
<gene>
    <name evidence="2" type="ORF">AB205_0207780</name>
</gene>
<accession>A0A2G9RG24</accession>
<reference evidence="3" key="1">
    <citation type="journal article" date="2017" name="Nat. Commun.">
        <title>The North American bullfrog draft genome provides insight into hormonal regulation of long noncoding RNA.</title>
        <authorList>
            <person name="Hammond S.A."/>
            <person name="Warren R.L."/>
            <person name="Vandervalk B.P."/>
            <person name="Kucuk E."/>
            <person name="Khan H."/>
            <person name="Gibb E.A."/>
            <person name="Pandoh P."/>
            <person name="Kirk H."/>
            <person name="Zhao Y."/>
            <person name="Jones M."/>
            <person name="Mungall A.J."/>
            <person name="Coope R."/>
            <person name="Pleasance S."/>
            <person name="Moore R.A."/>
            <person name="Holt R.A."/>
            <person name="Round J.M."/>
            <person name="Ohora S."/>
            <person name="Walle B.V."/>
            <person name="Veldhoen N."/>
            <person name="Helbing C.C."/>
            <person name="Birol I."/>
        </authorList>
    </citation>
    <scope>NUCLEOTIDE SEQUENCE [LARGE SCALE GENOMIC DNA]</scope>
</reference>
<dbReference type="PANTHER" id="PTHR46484">
    <property type="entry name" value="SI:CH211-171H4.5-RELATED"/>
    <property type="match status" value="1"/>
</dbReference>
<evidence type="ECO:0000259" key="1">
    <source>
        <dbReference type="PROSITE" id="PS50835"/>
    </source>
</evidence>
<keyword evidence="3" id="KW-1185">Reference proteome</keyword>
<dbReference type="OrthoDB" id="10039395at2759"/>
<dbReference type="PANTHER" id="PTHR46484:SF1">
    <property type="entry name" value="SCHWANN CELL MYELIN PROTEIN-RELATED"/>
    <property type="match status" value="1"/>
</dbReference>
<dbReference type="InterPro" id="IPR007110">
    <property type="entry name" value="Ig-like_dom"/>
</dbReference>
<dbReference type="InterPro" id="IPR013783">
    <property type="entry name" value="Ig-like_fold"/>
</dbReference>
<evidence type="ECO:0000313" key="3">
    <source>
        <dbReference type="Proteomes" id="UP000228934"/>
    </source>
</evidence>
<dbReference type="InterPro" id="IPR036179">
    <property type="entry name" value="Ig-like_dom_sf"/>
</dbReference>
<dbReference type="Gene3D" id="2.60.40.10">
    <property type="entry name" value="Immunoglobulins"/>
    <property type="match status" value="2"/>
</dbReference>
<feature type="domain" description="Ig-like" evidence="1">
    <location>
        <begin position="120"/>
        <end position="210"/>
    </location>
</feature>
<dbReference type="Proteomes" id="UP000228934">
    <property type="component" value="Unassembled WGS sequence"/>
</dbReference>
<sequence length="212" mass="23842">LVCQRWEFPTEIVGLVGSCVEIPCKFYPHERSTTSSTVWYLERLSGYHQIFNSRKSSSASTDYRDRTSLVPGNNSCSLRIDPVRRDDGGDEYYPGIAEDEDTNAWKQEKMTLGLRVTDTPNIPELTRNGEMVEGRPEKVSCSVVHTCGSNPPSLRLNKAGQTERRSVDLSGGNWREIITIRYIPSHEDGEIQCTATYHNGQTSQMAAPLIIR</sequence>
<dbReference type="PROSITE" id="PS50835">
    <property type="entry name" value="IG_LIKE"/>
    <property type="match status" value="1"/>
</dbReference>
<evidence type="ECO:0000313" key="2">
    <source>
        <dbReference type="EMBL" id="PIO26715.1"/>
    </source>
</evidence>
<dbReference type="SUPFAM" id="SSF48726">
    <property type="entry name" value="Immunoglobulin"/>
    <property type="match status" value="2"/>
</dbReference>
<feature type="non-terminal residue" evidence="2">
    <location>
        <position position="1"/>
    </location>
</feature>
<name>A0A2G9RG24_AQUCT</name>
<protein>
    <recommendedName>
        <fullName evidence="1">Ig-like domain-containing protein</fullName>
    </recommendedName>
</protein>
<dbReference type="AlphaFoldDB" id="A0A2G9RG24"/>
<feature type="non-terminal residue" evidence="2">
    <location>
        <position position="212"/>
    </location>
</feature>
<organism evidence="2 3">
    <name type="scientific">Aquarana catesbeiana</name>
    <name type="common">American bullfrog</name>
    <name type="synonym">Rana catesbeiana</name>
    <dbReference type="NCBI Taxonomy" id="8400"/>
    <lineage>
        <taxon>Eukaryota</taxon>
        <taxon>Metazoa</taxon>
        <taxon>Chordata</taxon>
        <taxon>Craniata</taxon>
        <taxon>Vertebrata</taxon>
        <taxon>Euteleostomi</taxon>
        <taxon>Amphibia</taxon>
        <taxon>Batrachia</taxon>
        <taxon>Anura</taxon>
        <taxon>Neobatrachia</taxon>
        <taxon>Ranoidea</taxon>
        <taxon>Ranidae</taxon>
        <taxon>Aquarana</taxon>
    </lineage>
</organism>
<dbReference type="EMBL" id="KV939414">
    <property type="protein sequence ID" value="PIO26715.1"/>
    <property type="molecule type" value="Genomic_DNA"/>
</dbReference>
<dbReference type="InterPro" id="IPR013106">
    <property type="entry name" value="Ig_V-set"/>
</dbReference>
<dbReference type="Pfam" id="PF07686">
    <property type="entry name" value="V-set"/>
    <property type="match status" value="1"/>
</dbReference>